<accession>A0A2C1LIE0</accession>
<dbReference type="RefSeq" id="WP_098882990.1">
    <property type="nucleotide sequence ID" value="NZ_NUMG01000040.1"/>
</dbReference>
<dbReference type="EMBL" id="NUMG01000040">
    <property type="protein sequence ID" value="PGT97719.1"/>
    <property type="molecule type" value="Genomic_DNA"/>
</dbReference>
<evidence type="ECO:0000259" key="1">
    <source>
        <dbReference type="PROSITE" id="PS50943"/>
    </source>
</evidence>
<feature type="domain" description="HTH cro/C1-type" evidence="1">
    <location>
        <begin position="27"/>
        <end position="66"/>
    </location>
</feature>
<proteinExistence type="predicted"/>
<dbReference type="CDD" id="cd00093">
    <property type="entry name" value="HTH_XRE"/>
    <property type="match status" value="1"/>
</dbReference>
<dbReference type="InterPro" id="IPR001387">
    <property type="entry name" value="Cro/C1-type_HTH"/>
</dbReference>
<dbReference type="Proteomes" id="UP000225766">
    <property type="component" value="Unassembled WGS sequence"/>
</dbReference>
<reference evidence="2 3" key="1">
    <citation type="submission" date="2017-09" db="EMBL/GenBank/DDBJ databases">
        <title>Large-scale bioinformatics analysis of Bacillus genomes uncovers conserved roles of natural products in bacterial physiology.</title>
        <authorList>
            <consortium name="Agbiome Team Llc"/>
            <person name="Bleich R.M."/>
            <person name="Grubbs K.J."/>
            <person name="Santa Maria K.C."/>
            <person name="Allen S.E."/>
            <person name="Farag S."/>
            <person name="Shank E.A."/>
            <person name="Bowers A."/>
        </authorList>
    </citation>
    <scope>NUCLEOTIDE SEQUENCE [LARGE SCALE GENOMIC DNA]</scope>
    <source>
        <strain evidence="2 3">AFS040105</strain>
    </source>
</reference>
<dbReference type="InterPro" id="IPR010982">
    <property type="entry name" value="Lambda_DNA-bd_dom_sf"/>
</dbReference>
<organism evidence="2 3">
    <name type="scientific">Bacillus cereus</name>
    <dbReference type="NCBI Taxonomy" id="1396"/>
    <lineage>
        <taxon>Bacteria</taxon>
        <taxon>Bacillati</taxon>
        <taxon>Bacillota</taxon>
        <taxon>Bacilli</taxon>
        <taxon>Bacillales</taxon>
        <taxon>Bacillaceae</taxon>
        <taxon>Bacillus</taxon>
        <taxon>Bacillus cereus group</taxon>
    </lineage>
</organism>
<dbReference type="SUPFAM" id="SSF47413">
    <property type="entry name" value="lambda repressor-like DNA-binding domains"/>
    <property type="match status" value="1"/>
</dbReference>
<dbReference type="AlphaFoldDB" id="A0A2C1LIE0"/>
<dbReference type="Gene3D" id="1.10.260.40">
    <property type="entry name" value="lambda repressor-like DNA-binding domains"/>
    <property type="match status" value="1"/>
</dbReference>
<evidence type="ECO:0000313" key="2">
    <source>
        <dbReference type="EMBL" id="PGT97719.1"/>
    </source>
</evidence>
<comment type="caution">
    <text evidence="2">The sequence shown here is derived from an EMBL/GenBank/DDBJ whole genome shotgun (WGS) entry which is preliminary data.</text>
</comment>
<name>A0A2C1LIE0_BACCE</name>
<dbReference type="PROSITE" id="PS50943">
    <property type="entry name" value="HTH_CROC1"/>
    <property type="match status" value="1"/>
</dbReference>
<sequence>MAKINLEVIIIIGLERVIKVFNFNANQIAKELGISRYTVYDWLKGRRKIPQERIDQLAEIPEFRYLNKELFQKVIDDVDDVEIEIARSKYMSDRDSIEVEDEFFGVPVPIDPYAEDRQMLIELKDMVQEIERAKSLVFNKDYLEGLHSPIGEIYLGALTILNDIFEQNDVKEINITMEFLSLIKNGLTDEVIKDLSKILKKQNIADTGEIR</sequence>
<dbReference type="GO" id="GO:0003677">
    <property type="term" value="F:DNA binding"/>
    <property type="evidence" value="ECO:0007669"/>
    <property type="project" value="InterPro"/>
</dbReference>
<protein>
    <recommendedName>
        <fullName evidence="1">HTH cro/C1-type domain-containing protein</fullName>
    </recommendedName>
</protein>
<evidence type="ECO:0000313" key="3">
    <source>
        <dbReference type="Proteomes" id="UP000225766"/>
    </source>
</evidence>
<gene>
    <name evidence="2" type="ORF">COD19_24500</name>
</gene>